<evidence type="ECO:0000313" key="11">
    <source>
        <dbReference type="EMBL" id="KIJ59863.1"/>
    </source>
</evidence>
<dbReference type="Pfam" id="PF01061">
    <property type="entry name" value="ABC2_membrane"/>
    <property type="match status" value="2"/>
</dbReference>
<dbReference type="PANTHER" id="PTHR19241">
    <property type="entry name" value="ATP-BINDING CASSETTE TRANSPORTER"/>
    <property type="match status" value="1"/>
</dbReference>
<name>A0A0C9W1Q8_9AGAM</name>
<proteinExistence type="inferred from homology"/>
<feature type="transmembrane region" description="Helical" evidence="9">
    <location>
        <begin position="1176"/>
        <end position="1195"/>
    </location>
</feature>
<dbReference type="Gene3D" id="3.40.50.300">
    <property type="entry name" value="P-loop containing nucleotide triphosphate hydrolases"/>
    <property type="match status" value="2"/>
</dbReference>
<evidence type="ECO:0000313" key="12">
    <source>
        <dbReference type="Proteomes" id="UP000053820"/>
    </source>
</evidence>
<keyword evidence="5" id="KW-0547">Nucleotide-binding</keyword>
<dbReference type="InterPro" id="IPR027417">
    <property type="entry name" value="P-loop_NTPase"/>
</dbReference>
<dbReference type="Pfam" id="PF19055">
    <property type="entry name" value="ABC2_membrane_7"/>
    <property type="match status" value="1"/>
</dbReference>
<dbReference type="CDD" id="cd03232">
    <property type="entry name" value="ABCG_PDR_domain2"/>
    <property type="match status" value="1"/>
</dbReference>
<reference evidence="11 12" key="1">
    <citation type="submission" date="2014-04" db="EMBL/GenBank/DDBJ databases">
        <title>Evolutionary Origins and Diversification of the Mycorrhizal Mutualists.</title>
        <authorList>
            <consortium name="DOE Joint Genome Institute"/>
            <consortium name="Mycorrhizal Genomics Consortium"/>
            <person name="Kohler A."/>
            <person name="Kuo A."/>
            <person name="Nagy L.G."/>
            <person name="Floudas D."/>
            <person name="Copeland A."/>
            <person name="Barry K.W."/>
            <person name="Cichocki N."/>
            <person name="Veneault-Fourrey C."/>
            <person name="LaButti K."/>
            <person name="Lindquist E.A."/>
            <person name="Lipzen A."/>
            <person name="Lundell T."/>
            <person name="Morin E."/>
            <person name="Murat C."/>
            <person name="Riley R."/>
            <person name="Ohm R."/>
            <person name="Sun H."/>
            <person name="Tunlid A."/>
            <person name="Henrissat B."/>
            <person name="Grigoriev I.V."/>
            <person name="Hibbett D.S."/>
            <person name="Martin F."/>
        </authorList>
    </citation>
    <scope>NUCLEOTIDE SEQUENCE [LARGE SCALE GENOMIC DNA]</scope>
    <source>
        <strain evidence="11 12">MD-312</strain>
    </source>
</reference>
<keyword evidence="6" id="KW-0067">ATP-binding</keyword>
<evidence type="ECO:0000256" key="1">
    <source>
        <dbReference type="ARBA" id="ARBA00004141"/>
    </source>
</evidence>
<dbReference type="PROSITE" id="PS00211">
    <property type="entry name" value="ABC_TRANSPORTER_1"/>
    <property type="match status" value="1"/>
</dbReference>
<feature type="transmembrane region" description="Helical" evidence="9">
    <location>
        <begin position="537"/>
        <end position="555"/>
    </location>
</feature>
<evidence type="ECO:0000256" key="8">
    <source>
        <dbReference type="ARBA" id="ARBA00023136"/>
    </source>
</evidence>
<keyword evidence="7 9" id="KW-1133">Transmembrane helix</keyword>
<feature type="transmembrane region" description="Helical" evidence="9">
    <location>
        <begin position="1138"/>
        <end position="1164"/>
    </location>
</feature>
<feature type="transmembrane region" description="Helical" evidence="9">
    <location>
        <begin position="431"/>
        <end position="451"/>
    </location>
</feature>
<gene>
    <name evidence="11" type="ORF">HYDPIDRAFT_99818</name>
</gene>
<dbReference type="HOGENOM" id="CLU_000604_35_0_1"/>
<feature type="transmembrane region" description="Helical" evidence="9">
    <location>
        <begin position="472"/>
        <end position="498"/>
    </location>
</feature>
<protein>
    <submittedName>
        <fullName evidence="11">Unplaced genomic scaffold scaffold_45, whole genome shotgun sequence</fullName>
    </submittedName>
</protein>
<dbReference type="Pfam" id="PF00005">
    <property type="entry name" value="ABC_tran"/>
    <property type="match status" value="2"/>
</dbReference>
<evidence type="ECO:0000256" key="3">
    <source>
        <dbReference type="ARBA" id="ARBA00022448"/>
    </source>
</evidence>
<dbReference type="Proteomes" id="UP000053820">
    <property type="component" value="Unassembled WGS sequence"/>
</dbReference>
<dbReference type="SUPFAM" id="SSF52540">
    <property type="entry name" value="P-loop containing nucleoside triphosphate hydrolases"/>
    <property type="match status" value="2"/>
</dbReference>
<dbReference type="InterPro" id="IPR043926">
    <property type="entry name" value="ABCG_dom"/>
</dbReference>
<evidence type="ECO:0000256" key="9">
    <source>
        <dbReference type="SAM" id="Phobius"/>
    </source>
</evidence>
<dbReference type="InterPro" id="IPR017871">
    <property type="entry name" value="ABC_transporter-like_CS"/>
</dbReference>
<dbReference type="EMBL" id="KN839879">
    <property type="protein sequence ID" value="KIJ59863.1"/>
    <property type="molecule type" value="Genomic_DNA"/>
</dbReference>
<feature type="transmembrane region" description="Helical" evidence="9">
    <location>
        <begin position="647"/>
        <end position="673"/>
    </location>
</feature>
<keyword evidence="8 9" id="KW-0472">Membrane</keyword>
<evidence type="ECO:0000256" key="7">
    <source>
        <dbReference type="ARBA" id="ARBA00022989"/>
    </source>
</evidence>
<feature type="transmembrane region" description="Helical" evidence="9">
    <location>
        <begin position="1063"/>
        <end position="1083"/>
    </location>
</feature>
<dbReference type="Pfam" id="PF06422">
    <property type="entry name" value="PDR_CDR"/>
    <property type="match status" value="2"/>
</dbReference>
<evidence type="ECO:0000259" key="10">
    <source>
        <dbReference type="PROSITE" id="PS50893"/>
    </source>
</evidence>
<feature type="domain" description="ABC transporter" evidence="10">
    <location>
        <begin position="737"/>
        <end position="972"/>
    </location>
</feature>
<accession>A0A0C9W1Q8</accession>
<keyword evidence="4 9" id="KW-0812">Transmembrane</keyword>
<keyword evidence="3" id="KW-0813">Transport</keyword>
<feature type="domain" description="ABC transporter" evidence="10">
    <location>
        <begin position="32"/>
        <end position="285"/>
    </location>
</feature>
<evidence type="ECO:0000256" key="5">
    <source>
        <dbReference type="ARBA" id="ARBA00022741"/>
    </source>
</evidence>
<dbReference type="SMART" id="SM00382">
    <property type="entry name" value="AAA"/>
    <property type="match status" value="2"/>
</dbReference>
<dbReference type="InterPro" id="IPR003439">
    <property type="entry name" value="ABC_transporter-like_ATP-bd"/>
</dbReference>
<dbReference type="CDD" id="cd03233">
    <property type="entry name" value="ABCG_PDR_domain1"/>
    <property type="match status" value="1"/>
</dbReference>
<dbReference type="FunFam" id="3.40.50.300:FF:000054">
    <property type="entry name" value="ABC multidrug transporter atrF"/>
    <property type="match status" value="1"/>
</dbReference>
<comment type="subcellular location">
    <subcellularLocation>
        <location evidence="1">Membrane</location>
        <topology evidence="1">Multi-pass membrane protein</topology>
    </subcellularLocation>
</comment>
<dbReference type="PROSITE" id="PS50893">
    <property type="entry name" value="ABC_TRANSPORTER_2"/>
    <property type="match status" value="2"/>
</dbReference>
<keyword evidence="12" id="KW-1185">Reference proteome</keyword>
<dbReference type="GO" id="GO:0005524">
    <property type="term" value="F:ATP binding"/>
    <property type="evidence" value="ECO:0007669"/>
    <property type="project" value="UniProtKB-KW"/>
</dbReference>
<evidence type="ECO:0000256" key="2">
    <source>
        <dbReference type="ARBA" id="ARBA00006012"/>
    </source>
</evidence>
<dbReference type="InterPro" id="IPR034001">
    <property type="entry name" value="ABCG_PDR_1"/>
</dbReference>
<feature type="transmembrane region" description="Helical" evidence="9">
    <location>
        <begin position="1202"/>
        <end position="1222"/>
    </location>
</feature>
<dbReference type="InterPro" id="IPR003593">
    <property type="entry name" value="AAA+_ATPase"/>
</dbReference>
<comment type="similarity">
    <text evidence="2">Belongs to the ABC transporter superfamily. ABCG family. PDR (TC 3.A.1.205) subfamily.</text>
</comment>
<feature type="non-terminal residue" evidence="11">
    <location>
        <position position="1"/>
    </location>
</feature>
<sequence>RELGIVFKDLEVNVQGACVALQPTIGSALNPVRVVEGINRARHPQHRAILSGFEGVVAPGEMLLVLGRPGSGCTTFLKTLANHRERSLRVNGEVCYDSLTSREVEENFRGDVMFCPEEDIHFPTLSVQQTLNFAARTCTSRSHAQDQHIHEVTDTLMRVLGLSHARHTLVGNESVRGISGGERKRVSIAEVLACNPKIAVWDRPVFLANPTRGLDSSTASDLIRIFRTLTDMSRMTTIAAIYQAGEQLYDLFDKVCVIAEGKMVYYGPVKAARQYFVDMGYEPHNRQTTADFLVAVTDPHARKIRDGYEEVVPRTAEAMAAYFRTSHLGKLNRDFVQEYISKNVNNSEHKASYQHSVAQERSKHALGGRGHTISIAMQLMALLQRRIQILRGDSTAQLAQIVTRLFQSFILGTVFMKLPVTTAGLFPRGGILFFSLFTGALAAKAEIPALYSQRPIVIRHRKAAMYYPFLESFAYTLADIPVTILTQLLFCVIVYFLVGLQHTAKQFFTFFLFVFTSVMTMKSLFRTIAACFKTRPAAISLAGIVILLMSLYAGYTVPRPTLPGGLRWIGDINPIRYGFEALLVNEFHTMNATCSNLVPQGPGYENVSLANQVCVAVGSQPGSLTVDGNRFTELMYNYSYGHLWRDYAIGCGFATGLFALFLVMTTLNTALAVKTEIVSFKPSDSAVLHGVTRANDEEKANSAFSHPLPSRVMGDFTGGLESSEKDTEIKVFSWSHVQYDVLIAGGEHRRLLDDVSGFVAPGKLTALMGESGAGKTTLLNVLSQRSGAGVVRGDLLLGGQPLPEDFRGQTGYCQQMDIHAPESTVREALLFSAKLRQPEHVSISEKEAHVDQCLKMCGLEDYADAIVGTLCMEHRKRTTIAVELVAKPKLLIFLDEPTTGLDSQSAWAIIMVLRRLALSGQAILCTIHQPSAELFQLFDALLLLQKGGQTVYFGDVGENSRTMLEYFERGGAPPCAPDANPAEYALDVIGAGATSHATTDWFDIWKKSPESAELQSYVDHIHGCSNSPTHSNKRAEYQTSWFHQVKTLVERGFTSYMRSPTYILAKLVLNLVGGLCNGFTFFQMNDSLLGTQNKLFAIFIATFLCVPLVNQLMGTFIDVRTIYELRERPSRMYKWTALIASQLIVELPWNILGSSLFFFPWFWIVGFPSTRAAYTFLTYCVIFPLYYTTIGQAVASVAPSPFVASLIFATLFAFVVIFNGVMQPFKQLGWWKWMYHVSPFTYLEEGLLGQAIGTQQVNCSPTELVSLNPPDGLTCSAYMQPFVDAAGGYLTNPNATSSCEYCAYYTTDEYLADNFSIEYIHHWRNLGILVGIIVFNVFATFCLTYLRTVRRGRHS</sequence>
<dbReference type="GO" id="GO:0140359">
    <property type="term" value="F:ABC-type transporter activity"/>
    <property type="evidence" value="ECO:0007669"/>
    <property type="project" value="InterPro"/>
</dbReference>
<dbReference type="OrthoDB" id="245989at2759"/>
<dbReference type="GO" id="GO:0016887">
    <property type="term" value="F:ATP hydrolysis activity"/>
    <property type="evidence" value="ECO:0007669"/>
    <property type="project" value="InterPro"/>
</dbReference>
<evidence type="ECO:0000256" key="4">
    <source>
        <dbReference type="ARBA" id="ARBA00022692"/>
    </source>
</evidence>
<feature type="transmembrane region" description="Helical" evidence="9">
    <location>
        <begin position="504"/>
        <end position="525"/>
    </location>
</feature>
<dbReference type="InterPro" id="IPR034003">
    <property type="entry name" value="ABCG_PDR_2"/>
</dbReference>
<dbReference type="InterPro" id="IPR010929">
    <property type="entry name" value="PDR_CDR_ABC"/>
</dbReference>
<feature type="transmembrane region" description="Helical" evidence="9">
    <location>
        <begin position="1095"/>
        <end position="1117"/>
    </location>
</feature>
<dbReference type="InterPro" id="IPR013525">
    <property type="entry name" value="ABC2_TM"/>
</dbReference>
<feature type="transmembrane region" description="Helical" evidence="9">
    <location>
        <begin position="1326"/>
        <end position="1346"/>
    </location>
</feature>
<dbReference type="GO" id="GO:0016020">
    <property type="term" value="C:membrane"/>
    <property type="evidence" value="ECO:0007669"/>
    <property type="project" value="UniProtKB-SubCell"/>
</dbReference>
<organism evidence="11 12">
    <name type="scientific">Hydnomerulius pinastri MD-312</name>
    <dbReference type="NCBI Taxonomy" id="994086"/>
    <lineage>
        <taxon>Eukaryota</taxon>
        <taxon>Fungi</taxon>
        <taxon>Dikarya</taxon>
        <taxon>Basidiomycota</taxon>
        <taxon>Agaricomycotina</taxon>
        <taxon>Agaricomycetes</taxon>
        <taxon>Agaricomycetidae</taxon>
        <taxon>Boletales</taxon>
        <taxon>Boletales incertae sedis</taxon>
        <taxon>Leucogyrophana</taxon>
    </lineage>
</organism>
<evidence type="ECO:0000256" key="6">
    <source>
        <dbReference type="ARBA" id="ARBA00022840"/>
    </source>
</evidence>